<accession>A0A1H4TPB0</accession>
<organism evidence="1 2">
    <name type="scientific">Pseudomonas frederiksbergensis</name>
    <dbReference type="NCBI Taxonomy" id="104087"/>
    <lineage>
        <taxon>Bacteria</taxon>
        <taxon>Pseudomonadati</taxon>
        <taxon>Pseudomonadota</taxon>
        <taxon>Gammaproteobacteria</taxon>
        <taxon>Pseudomonadales</taxon>
        <taxon>Pseudomonadaceae</taxon>
        <taxon>Pseudomonas</taxon>
    </lineage>
</organism>
<evidence type="ECO:0000313" key="2">
    <source>
        <dbReference type="Proteomes" id="UP000183114"/>
    </source>
</evidence>
<gene>
    <name evidence="1" type="ORF">SAMN04490185_1678</name>
</gene>
<reference evidence="1 2" key="1">
    <citation type="submission" date="2016-10" db="EMBL/GenBank/DDBJ databases">
        <authorList>
            <person name="de Groot N.N."/>
        </authorList>
    </citation>
    <scope>NUCLEOTIDE SEQUENCE [LARGE SCALE GENOMIC DNA]</scope>
    <source>
        <strain evidence="1 2">BS3655</strain>
    </source>
</reference>
<evidence type="ECO:0000313" key="1">
    <source>
        <dbReference type="EMBL" id="SEC57924.1"/>
    </source>
</evidence>
<name>A0A1H4TPB0_9PSED</name>
<proteinExistence type="predicted"/>
<sequence>MDVIESAVNVEKCTALVKARISRRLSEQPVIRMRSFVAADASSPTKELDAVVLANTLVGYGENITLENMAIIENLIKFSKLEASYEVPGDDPEAWYLAFLRCMDEAGCFVADSGYTVYQKSSHQLTMDNIVTDIVKAGMDAAKAAIPGAAVLNAVANSTLNAVKQEPEAITLFNREVTGSKGVRLAVMPCDQLTNGIIVTSLVSIDSVGGSGETTPSFLIGELRISISFAEVLLLPLTQFVMLD</sequence>
<dbReference type="EMBL" id="FNTF01000002">
    <property type="protein sequence ID" value="SEC57924.1"/>
    <property type="molecule type" value="Genomic_DNA"/>
</dbReference>
<dbReference type="RefSeq" id="WP_235864990.1">
    <property type="nucleotide sequence ID" value="NZ_FNTF01000002.1"/>
</dbReference>
<dbReference type="Proteomes" id="UP000183114">
    <property type="component" value="Unassembled WGS sequence"/>
</dbReference>
<protein>
    <submittedName>
        <fullName evidence="1">Uncharacterized protein</fullName>
    </submittedName>
</protein>
<dbReference type="AlphaFoldDB" id="A0A1H4TPB0"/>